<comment type="caution">
    <text evidence="1">The sequence shown here is derived from an EMBL/GenBank/DDBJ whole genome shotgun (WGS) entry which is preliminary data.</text>
</comment>
<evidence type="ECO:0000313" key="1">
    <source>
        <dbReference type="EMBL" id="RKK59926.1"/>
    </source>
</evidence>
<sequence>MGFFTPYAETKPHDNVCLIKADESNPDTLPKLTIVIEQKSINPRKISVTVEF</sequence>
<evidence type="ECO:0000313" key="2">
    <source>
        <dbReference type="Proteomes" id="UP000285084"/>
    </source>
</evidence>
<name>A0A420M8R5_FUSOX</name>
<accession>A0A420M8R5</accession>
<reference evidence="1 2" key="1">
    <citation type="journal article" date="2018" name="Sci. Rep.">
        <title>Characterisation of pathogen-specific regions and novel effector candidates in Fusarium oxysporum f. sp. cepae.</title>
        <authorList>
            <person name="Armitage A.D."/>
            <person name="Taylor A."/>
            <person name="Sobczyk M.K."/>
            <person name="Baxter L."/>
            <person name="Greenfield B.P."/>
            <person name="Bates H.J."/>
            <person name="Wilson F."/>
            <person name="Jackson A.C."/>
            <person name="Ott S."/>
            <person name="Harrison R.J."/>
            <person name="Clarkson J.P."/>
        </authorList>
    </citation>
    <scope>NUCLEOTIDE SEQUENCE [LARGE SCALE GENOMIC DNA]</scope>
    <source>
        <strain evidence="1 2">Fo_A13</strain>
    </source>
</reference>
<organism evidence="1 2">
    <name type="scientific">Fusarium oxysporum</name>
    <name type="common">Fusarium vascular wilt</name>
    <dbReference type="NCBI Taxonomy" id="5507"/>
    <lineage>
        <taxon>Eukaryota</taxon>
        <taxon>Fungi</taxon>
        <taxon>Dikarya</taxon>
        <taxon>Ascomycota</taxon>
        <taxon>Pezizomycotina</taxon>
        <taxon>Sordariomycetes</taxon>
        <taxon>Hypocreomycetidae</taxon>
        <taxon>Hypocreales</taxon>
        <taxon>Nectriaceae</taxon>
        <taxon>Fusarium</taxon>
        <taxon>Fusarium oxysporum species complex</taxon>
    </lineage>
</organism>
<protein>
    <submittedName>
        <fullName evidence="1">Uncharacterized protein</fullName>
    </submittedName>
</protein>
<proteinExistence type="predicted"/>
<dbReference type="Proteomes" id="UP000285084">
    <property type="component" value="Unassembled WGS sequence"/>
</dbReference>
<dbReference type="EMBL" id="MRCX01000725">
    <property type="protein sequence ID" value="RKK59926.1"/>
    <property type="molecule type" value="Genomic_DNA"/>
</dbReference>
<dbReference type="AlphaFoldDB" id="A0A420M8R5"/>
<gene>
    <name evidence="1" type="ORF">BFJ69_g17264</name>
</gene>